<dbReference type="AlphaFoldDB" id="A0AAD5X9G0"/>
<name>A0AAD5X9G0_9FUNG</name>
<dbReference type="Pfam" id="PF10294">
    <property type="entry name" value="Methyltransf_16"/>
    <property type="match status" value="1"/>
</dbReference>
<reference evidence="1" key="1">
    <citation type="submission" date="2020-05" db="EMBL/GenBank/DDBJ databases">
        <title>Phylogenomic resolution of chytrid fungi.</title>
        <authorList>
            <person name="Stajich J.E."/>
            <person name="Amses K."/>
            <person name="Simmons R."/>
            <person name="Seto K."/>
            <person name="Myers J."/>
            <person name="Bonds A."/>
            <person name="Quandt C.A."/>
            <person name="Barry K."/>
            <person name="Liu P."/>
            <person name="Grigoriev I."/>
            <person name="Longcore J.E."/>
            <person name="James T.Y."/>
        </authorList>
    </citation>
    <scope>NUCLEOTIDE SEQUENCE</scope>
    <source>
        <strain evidence="1">JEL0513</strain>
    </source>
</reference>
<gene>
    <name evidence="1" type="ORF">HK100_003367</name>
</gene>
<keyword evidence="2" id="KW-1185">Reference proteome</keyword>
<dbReference type="InterPro" id="IPR019410">
    <property type="entry name" value="Methyltransf_16"/>
</dbReference>
<organism evidence="1 2">
    <name type="scientific">Physocladia obscura</name>
    <dbReference type="NCBI Taxonomy" id="109957"/>
    <lineage>
        <taxon>Eukaryota</taxon>
        <taxon>Fungi</taxon>
        <taxon>Fungi incertae sedis</taxon>
        <taxon>Chytridiomycota</taxon>
        <taxon>Chytridiomycota incertae sedis</taxon>
        <taxon>Chytridiomycetes</taxon>
        <taxon>Chytridiales</taxon>
        <taxon>Chytriomycetaceae</taxon>
        <taxon>Physocladia</taxon>
    </lineage>
</organism>
<dbReference type="PANTHER" id="PTHR14614:SF161">
    <property type="match status" value="1"/>
</dbReference>
<dbReference type="GO" id="GO:0005829">
    <property type="term" value="C:cytosol"/>
    <property type="evidence" value="ECO:0007669"/>
    <property type="project" value="TreeGrafter"/>
</dbReference>
<dbReference type="Proteomes" id="UP001211907">
    <property type="component" value="Unassembled WGS sequence"/>
</dbReference>
<evidence type="ECO:0000313" key="1">
    <source>
        <dbReference type="EMBL" id="KAJ3109007.1"/>
    </source>
</evidence>
<protein>
    <submittedName>
        <fullName evidence="1">Uncharacterized protein</fullName>
    </submittedName>
</protein>
<accession>A0AAD5X9G0</accession>
<dbReference type="Gene3D" id="3.40.50.150">
    <property type="entry name" value="Vaccinia Virus protein VP39"/>
    <property type="match status" value="1"/>
</dbReference>
<dbReference type="EMBL" id="JADGJH010001833">
    <property type="protein sequence ID" value="KAJ3109007.1"/>
    <property type="molecule type" value="Genomic_DNA"/>
</dbReference>
<dbReference type="PANTHER" id="PTHR14614">
    <property type="entry name" value="HEPATOCELLULAR CARCINOMA-ASSOCIATED ANTIGEN"/>
    <property type="match status" value="1"/>
</dbReference>
<comment type="caution">
    <text evidence="1">The sequence shown here is derived from an EMBL/GenBank/DDBJ whole genome shotgun (WGS) entry which is preliminary data.</text>
</comment>
<sequence>MPPTVLRIKDISVTVAQDEDAINSAPQEFAERPKDQDASLVNYIAGKAWPAANVLAEYFIWRFGHSGSDALFLSESLTATATPILYGNNNRRRRRLRLLELGAGTGLASLFVGKALTATAAVSTTTPETNDNAPNFNNKHYPHAELGVDIYVSDLAIATPLISKNISANFPRVATTVDGNSNNSGVALHAVALDWTDPDATQKLIASCVASEPAEDDNDDNSPAFDLIYASDVVYFPHLFDALILTLVQLADATTNTNNNSTAAASKNNDRTAEIILTCRIRELNKEARFYARLGKYFRLVALDADEWDSGVFYERYCGEYVMFRCVRRAVDLDEDESDEFEVLRQGWIATDLFD</sequence>
<dbReference type="InterPro" id="IPR029063">
    <property type="entry name" value="SAM-dependent_MTases_sf"/>
</dbReference>
<dbReference type="GO" id="GO:0032991">
    <property type="term" value="C:protein-containing complex"/>
    <property type="evidence" value="ECO:0007669"/>
    <property type="project" value="TreeGrafter"/>
</dbReference>
<evidence type="ECO:0000313" key="2">
    <source>
        <dbReference type="Proteomes" id="UP001211907"/>
    </source>
</evidence>
<proteinExistence type="predicted"/>